<comment type="caution">
    <text evidence="1">The sequence shown here is derived from an EMBL/GenBank/DDBJ whole genome shotgun (WGS) entry which is preliminary data.</text>
</comment>
<feature type="non-terminal residue" evidence="1">
    <location>
        <position position="59"/>
    </location>
</feature>
<gene>
    <name evidence="1" type="ORF">RPERSI_LOCUS31434</name>
</gene>
<feature type="non-terminal residue" evidence="1">
    <location>
        <position position="1"/>
    </location>
</feature>
<keyword evidence="2" id="KW-1185">Reference proteome</keyword>
<sequence length="59" mass="7084">AIRIYSTERKNNEIEMTLFLSINPNDRDPESQAIFKKDEYYFVRRKIVPGFYAGQIRLK</sequence>
<dbReference type="Proteomes" id="UP000789920">
    <property type="component" value="Unassembled WGS sequence"/>
</dbReference>
<evidence type="ECO:0000313" key="1">
    <source>
        <dbReference type="EMBL" id="CAG8840450.1"/>
    </source>
</evidence>
<evidence type="ECO:0000313" key="2">
    <source>
        <dbReference type="Proteomes" id="UP000789920"/>
    </source>
</evidence>
<proteinExistence type="predicted"/>
<organism evidence="1 2">
    <name type="scientific">Racocetra persica</name>
    <dbReference type="NCBI Taxonomy" id="160502"/>
    <lineage>
        <taxon>Eukaryota</taxon>
        <taxon>Fungi</taxon>
        <taxon>Fungi incertae sedis</taxon>
        <taxon>Mucoromycota</taxon>
        <taxon>Glomeromycotina</taxon>
        <taxon>Glomeromycetes</taxon>
        <taxon>Diversisporales</taxon>
        <taxon>Gigasporaceae</taxon>
        <taxon>Racocetra</taxon>
    </lineage>
</organism>
<dbReference type="EMBL" id="CAJVQC010126802">
    <property type="protein sequence ID" value="CAG8840450.1"/>
    <property type="molecule type" value="Genomic_DNA"/>
</dbReference>
<protein>
    <submittedName>
        <fullName evidence="1">20559_t:CDS:1</fullName>
    </submittedName>
</protein>
<accession>A0ACA9SHY5</accession>
<reference evidence="1" key="1">
    <citation type="submission" date="2021-06" db="EMBL/GenBank/DDBJ databases">
        <authorList>
            <person name="Kallberg Y."/>
            <person name="Tangrot J."/>
            <person name="Rosling A."/>
        </authorList>
    </citation>
    <scope>NUCLEOTIDE SEQUENCE</scope>
    <source>
        <strain evidence="1">MA461A</strain>
    </source>
</reference>
<name>A0ACA9SHY5_9GLOM</name>